<feature type="compositionally biased region" description="Low complexity" evidence="1">
    <location>
        <begin position="33"/>
        <end position="49"/>
    </location>
</feature>
<name>A0ABR2BYH7_9ROSI</name>
<accession>A0ABR2BYH7</accession>
<comment type="caution">
    <text evidence="2">The sequence shown here is derived from an EMBL/GenBank/DDBJ whole genome shotgun (WGS) entry which is preliminary data.</text>
</comment>
<evidence type="ECO:0000256" key="1">
    <source>
        <dbReference type="SAM" id="MobiDB-lite"/>
    </source>
</evidence>
<dbReference type="Proteomes" id="UP001472677">
    <property type="component" value="Unassembled WGS sequence"/>
</dbReference>
<keyword evidence="3" id="KW-1185">Reference proteome</keyword>
<gene>
    <name evidence="2" type="ORF">V6N12_031871</name>
</gene>
<dbReference type="EMBL" id="JBBPBM010000074">
    <property type="protein sequence ID" value="KAK8512143.1"/>
    <property type="molecule type" value="Genomic_DNA"/>
</dbReference>
<sequence>MTATTRQPTRSRVVPVIPQSAEPVTTCLDPATPALSLSSPSASVPVTTPMCSSSTEVMPNNDAPTIPMNTTTTLVDAPPAFSSSDAGLDQPSSDQHISADPAHEDTTATGTSQHFESNRGLLHVLSFKQIQEKEAAKISEYNQGDSCIKVAAD</sequence>
<feature type="region of interest" description="Disordered" evidence="1">
    <location>
        <begin position="33"/>
        <end position="116"/>
    </location>
</feature>
<evidence type="ECO:0000313" key="2">
    <source>
        <dbReference type="EMBL" id="KAK8512143.1"/>
    </source>
</evidence>
<reference evidence="2 3" key="1">
    <citation type="journal article" date="2024" name="G3 (Bethesda)">
        <title>Genome assembly of Hibiscus sabdariffa L. provides insights into metabolisms of medicinal natural products.</title>
        <authorList>
            <person name="Kim T."/>
        </authorList>
    </citation>
    <scope>NUCLEOTIDE SEQUENCE [LARGE SCALE GENOMIC DNA]</scope>
    <source>
        <strain evidence="2">TK-2024</strain>
        <tissue evidence="2">Old leaves</tissue>
    </source>
</reference>
<proteinExistence type="predicted"/>
<protein>
    <submittedName>
        <fullName evidence="2">Uncharacterized protein</fullName>
    </submittedName>
</protein>
<organism evidence="2 3">
    <name type="scientific">Hibiscus sabdariffa</name>
    <name type="common">roselle</name>
    <dbReference type="NCBI Taxonomy" id="183260"/>
    <lineage>
        <taxon>Eukaryota</taxon>
        <taxon>Viridiplantae</taxon>
        <taxon>Streptophyta</taxon>
        <taxon>Embryophyta</taxon>
        <taxon>Tracheophyta</taxon>
        <taxon>Spermatophyta</taxon>
        <taxon>Magnoliopsida</taxon>
        <taxon>eudicotyledons</taxon>
        <taxon>Gunneridae</taxon>
        <taxon>Pentapetalae</taxon>
        <taxon>rosids</taxon>
        <taxon>malvids</taxon>
        <taxon>Malvales</taxon>
        <taxon>Malvaceae</taxon>
        <taxon>Malvoideae</taxon>
        <taxon>Hibiscus</taxon>
    </lineage>
</organism>
<evidence type="ECO:0000313" key="3">
    <source>
        <dbReference type="Proteomes" id="UP001472677"/>
    </source>
</evidence>
<feature type="compositionally biased region" description="Polar residues" evidence="1">
    <location>
        <begin position="81"/>
        <end position="96"/>
    </location>
</feature>